<dbReference type="Proteomes" id="UP000735302">
    <property type="component" value="Unassembled WGS sequence"/>
</dbReference>
<proteinExistence type="predicted"/>
<name>A0AAV4CZX8_9GAST</name>
<accession>A0AAV4CZX8</accession>
<organism evidence="1 2">
    <name type="scientific">Plakobranchus ocellatus</name>
    <dbReference type="NCBI Taxonomy" id="259542"/>
    <lineage>
        <taxon>Eukaryota</taxon>
        <taxon>Metazoa</taxon>
        <taxon>Spiralia</taxon>
        <taxon>Lophotrochozoa</taxon>
        <taxon>Mollusca</taxon>
        <taxon>Gastropoda</taxon>
        <taxon>Heterobranchia</taxon>
        <taxon>Euthyneura</taxon>
        <taxon>Panpulmonata</taxon>
        <taxon>Sacoglossa</taxon>
        <taxon>Placobranchoidea</taxon>
        <taxon>Plakobranchidae</taxon>
        <taxon>Plakobranchus</taxon>
    </lineage>
</organism>
<gene>
    <name evidence="1" type="ORF">PoB_006386300</name>
</gene>
<protein>
    <submittedName>
        <fullName evidence="1">Uncharacterized protein</fullName>
    </submittedName>
</protein>
<sequence length="85" mass="9347">MSMRTSRKTTYGQTKVNGLAALELRKPKASLSHFPVRLPLQEWPRVTSTPRLGVATAVVLLSAAAAEYLILISNEVSNRGRIDLK</sequence>
<dbReference type="EMBL" id="BLXT01007237">
    <property type="protein sequence ID" value="GFO37358.1"/>
    <property type="molecule type" value="Genomic_DNA"/>
</dbReference>
<dbReference type="AlphaFoldDB" id="A0AAV4CZX8"/>
<evidence type="ECO:0000313" key="1">
    <source>
        <dbReference type="EMBL" id="GFO37358.1"/>
    </source>
</evidence>
<evidence type="ECO:0000313" key="2">
    <source>
        <dbReference type="Proteomes" id="UP000735302"/>
    </source>
</evidence>
<reference evidence="1 2" key="1">
    <citation type="journal article" date="2021" name="Elife">
        <title>Chloroplast acquisition without the gene transfer in kleptoplastic sea slugs, Plakobranchus ocellatus.</title>
        <authorList>
            <person name="Maeda T."/>
            <person name="Takahashi S."/>
            <person name="Yoshida T."/>
            <person name="Shimamura S."/>
            <person name="Takaki Y."/>
            <person name="Nagai Y."/>
            <person name="Toyoda A."/>
            <person name="Suzuki Y."/>
            <person name="Arimoto A."/>
            <person name="Ishii H."/>
            <person name="Satoh N."/>
            <person name="Nishiyama T."/>
            <person name="Hasebe M."/>
            <person name="Maruyama T."/>
            <person name="Minagawa J."/>
            <person name="Obokata J."/>
            <person name="Shigenobu S."/>
        </authorList>
    </citation>
    <scope>NUCLEOTIDE SEQUENCE [LARGE SCALE GENOMIC DNA]</scope>
</reference>
<keyword evidence="2" id="KW-1185">Reference proteome</keyword>
<comment type="caution">
    <text evidence="1">The sequence shown here is derived from an EMBL/GenBank/DDBJ whole genome shotgun (WGS) entry which is preliminary data.</text>
</comment>